<reference evidence="11 12" key="1">
    <citation type="journal article" date="2018" name="Proc. R. Soc. B">
        <title>A non-coding region near Follistatin controls head colour polymorphism in the Gouldian finch.</title>
        <authorList>
            <person name="Toomey M.B."/>
            <person name="Marques C.I."/>
            <person name="Andrade P."/>
            <person name="Araujo P.M."/>
            <person name="Sabatino S."/>
            <person name="Gazda M.A."/>
            <person name="Afonso S."/>
            <person name="Lopes R.J."/>
            <person name="Corbo J.C."/>
            <person name="Carneiro M."/>
        </authorList>
    </citation>
    <scope>NUCLEOTIDE SEQUENCE [LARGE SCALE GENOMIC DNA]</scope>
    <source>
        <strain evidence="11">Red01</strain>
        <tissue evidence="11">Muscle</tissue>
    </source>
</reference>
<dbReference type="PANTHER" id="PTHR21093:SF2">
    <property type="entry name" value="DIVERGENT PROTEIN KINASE DOMAIN 1C"/>
    <property type="match status" value="1"/>
</dbReference>
<feature type="transmembrane region" description="Helical" evidence="9">
    <location>
        <begin position="104"/>
        <end position="126"/>
    </location>
</feature>
<gene>
    <name evidence="11" type="ORF">DV515_00000108</name>
</gene>
<keyword evidence="8" id="KW-1015">Disulfide bond</keyword>
<dbReference type="Pfam" id="PF12260">
    <property type="entry name" value="PIP49_C"/>
    <property type="match status" value="1"/>
</dbReference>
<organism evidence="11 12">
    <name type="scientific">Chloebia gouldiae</name>
    <name type="common">Gouldian finch</name>
    <name type="synonym">Erythrura gouldiae</name>
    <dbReference type="NCBI Taxonomy" id="44316"/>
    <lineage>
        <taxon>Eukaryota</taxon>
        <taxon>Metazoa</taxon>
        <taxon>Chordata</taxon>
        <taxon>Craniata</taxon>
        <taxon>Vertebrata</taxon>
        <taxon>Euteleostomi</taxon>
        <taxon>Archelosauria</taxon>
        <taxon>Archosauria</taxon>
        <taxon>Dinosauria</taxon>
        <taxon>Saurischia</taxon>
        <taxon>Theropoda</taxon>
        <taxon>Coelurosauria</taxon>
        <taxon>Aves</taxon>
        <taxon>Neognathae</taxon>
        <taxon>Neoaves</taxon>
        <taxon>Telluraves</taxon>
        <taxon>Australaves</taxon>
        <taxon>Passeriformes</taxon>
        <taxon>Passeroidea</taxon>
        <taxon>Passeridae</taxon>
        <taxon>Chloebia</taxon>
    </lineage>
</organism>
<comment type="similarity">
    <text evidence="2">Belongs to the DIPK family.</text>
</comment>
<keyword evidence="12" id="KW-1185">Reference proteome</keyword>
<protein>
    <recommendedName>
        <fullName evidence="10">FAM69 N-terminal domain-containing protein</fullName>
    </recommendedName>
</protein>
<accession>A0A3L8T0N4</accession>
<proteinExistence type="inferred from homology"/>
<dbReference type="AlphaFoldDB" id="A0A3L8T0N4"/>
<evidence type="ECO:0000256" key="6">
    <source>
        <dbReference type="ARBA" id="ARBA00022989"/>
    </source>
</evidence>
<evidence type="ECO:0000256" key="2">
    <source>
        <dbReference type="ARBA" id="ARBA00006338"/>
    </source>
</evidence>
<dbReference type="Pfam" id="PF14875">
    <property type="entry name" value="PIP49_N"/>
    <property type="match status" value="1"/>
</dbReference>
<dbReference type="SUPFAM" id="SSF56112">
    <property type="entry name" value="Protein kinase-like (PK-like)"/>
    <property type="match status" value="1"/>
</dbReference>
<dbReference type="OrthoDB" id="8543887at2759"/>
<keyword evidence="3 9" id="KW-0812">Transmembrane</keyword>
<dbReference type="InterPro" id="IPR029244">
    <property type="entry name" value="FAM69_N"/>
</dbReference>
<keyword evidence="5" id="KW-0735">Signal-anchor</keyword>
<evidence type="ECO:0000256" key="8">
    <source>
        <dbReference type="ARBA" id="ARBA00023157"/>
    </source>
</evidence>
<dbReference type="GO" id="GO:0005789">
    <property type="term" value="C:endoplasmic reticulum membrane"/>
    <property type="evidence" value="ECO:0007669"/>
    <property type="project" value="UniProtKB-SubCell"/>
</dbReference>
<name>A0A3L8T0N4_CHLGU</name>
<keyword evidence="6 9" id="KW-1133">Transmembrane helix</keyword>
<evidence type="ECO:0000256" key="5">
    <source>
        <dbReference type="ARBA" id="ARBA00022968"/>
    </source>
</evidence>
<evidence type="ECO:0000256" key="4">
    <source>
        <dbReference type="ARBA" id="ARBA00022824"/>
    </source>
</evidence>
<dbReference type="STRING" id="44316.ENSEGOP00005000134"/>
<comment type="subcellular location">
    <subcellularLocation>
        <location evidence="1">Endoplasmic reticulum membrane</location>
        <topology evidence="1">Single-pass type II membrane protein</topology>
    </subcellularLocation>
</comment>
<keyword evidence="4" id="KW-0256">Endoplasmic reticulum</keyword>
<evidence type="ECO:0000259" key="10">
    <source>
        <dbReference type="SMART" id="SM01299"/>
    </source>
</evidence>
<feature type="domain" description="FAM69 N-terminal" evidence="10">
    <location>
        <begin position="96"/>
        <end position="253"/>
    </location>
</feature>
<dbReference type="SMART" id="SM01299">
    <property type="entry name" value="PIP49_N"/>
    <property type="match status" value="1"/>
</dbReference>
<evidence type="ECO:0000256" key="7">
    <source>
        <dbReference type="ARBA" id="ARBA00023136"/>
    </source>
</evidence>
<evidence type="ECO:0000256" key="3">
    <source>
        <dbReference type="ARBA" id="ARBA00022692"/>
    </source>
</evidence>
<dbReference type="PANTHER" id="PTHR21093">
    <property type="entry name" value="DIVERGENT PROTEIN KINASE DOMAIN 1C-RELATED"/>
    <property type="match status" value="1"/>
</dbReference>
<sequence>MRAALLKGHLSRFSLFLHYLREDKTEKLLQNKWQLFIPFPICRDTKLSPEGPYRAAAWMATGSQSSIHHPSNSFYSRLERPPQPSPGAAMRGLKRLRLKIWRRCALLLLLLWAACWVVVSAALFLLHRSVFSESCTDEKSHRILARLCLDYSSGALTGDLCEDLCVAQKLVYKHCLYYDRGKKVIQADWRGQPIILKSKKESFSSYQHLSMLEEVETQDIPETELLLMVALEVKNALGLELSNNTMGPLWTRKKGPRWKAQVASMWSLLQQEEYIYFSLLQDFSKHVLRIIGSCGHFYAVEYLTAGHAWHKTLFPLENVISPSLSGHRSRVRAIIDIALSFLDMVQHFDNDFSHRLHLCDIKPENFAIRHDLTVVAIDVDMAFFEPKMRDILEQKCTGDEDCNFFDCFSKCNLKIRKCGAQRANNNLQVICDKIFRRWFSPNLRGALVSLPLQLQLQKAVQECAQPGLTGATGHQRTLKSLSELYHLLRVTQRELQGAE</sequence>
<dbReference type="InterPro" id="IPR022049">
    <property type="entry name" value="FAM69_kinase_dom"/>
</dbReference>
<dbReference type="InterPro" id="IPR011009">
    <property type="entry name" value="Kinase-like_dom_sf"/>
</dbReference>
<keyword evidence="7 9" id="KW-0472">Membrane</keyword>
<dbReference type="Proteomes" id="UP000276834">
    <property type="component" value="Unassembled WGS sequence"/>
</dbReference>
<evidence type="ECO:0000256" key="9">
    <source>
        <dbReference type="SAM" id="Phobius"/>
    </source>
</evidence>
<dbReference type="EMBL" id="QUSF01000001">
    <property type="protein sequence ID" value="RLW13259.1"/>
    <property type="molecule type" value="Genomic_DNA"/>
</dbReference>
<evidence type="ECO:0000313" key="11">
    <source>
        <dbReference type="EMBL" id="RLW13259.1"/>
    </source>
</evidence>
<comment type="caution">
    <text evidence="11">The sequence shown here is derived from an EMBL/GenBank/DDBJ whole genome shotgun (WGS) entry which is preliminary data.</text>
</comment>
<evidence type="ECO:0000313" key="12">
    <source>
        <dbReference type="Proteomes" id="UP000276834"/>
    </source>
</evidence>
<evidence type="ECO:0000256" key="1">
    <source>
        <dbReference type="ARBA" id="ARBA00004648"/>
    </source>
</evidence>